<dbReference type="STRING" id="1763537.ULVI_12255"/>
<feature type="transmembrane region" description="Helical" evidence="1">
    <location>
        <begin position="60"/>
        <end position="78"/>
    </location>
</feature>
<protein>
    <submittedName>
        <fullName evidence="2">Uncharacterized protein</fullName>
    </submittedName>
</protein>
<dbReference type="Proteomes" id="UP000077013">
    <property type="component" value="Unassembled WGS sequence"/>
</dbReference>
<evidence type="ECO:0000313" key="3">
    <source>
        <dbReference type="Proteomes" id="UP000077013"/>
    </source>
</evidence>
<gene>
    <name evidence="2" type="ORF">ULVI_12255</name>
</gene>
<keyword evidence="3" id="KW-1185">Reference proteome</keyword>
<feature type="transmembrane region" description="Helical" evidence="1">
    <location>
        <begin position="99"/>
        <end position="122"/>
    </location>
</feature>
<keyword evidence="1" id="KW-0472">Membrane</keyword>
<evidence type="ECO:0000256" key="1">
    <source>
        <dbReference type="SAM" id="Phobius"/>
    </source>
</evidence>
<keyword evidence="1" id="KW-1133">Transmembrane helix</keyword>
<comment type="caution">
    <text evidence="2">The sequence shown here is derived from an EMBL/GenBank/DDBJ whole genome shotgun (WGS) entry which is preliminary data.</text>
</comment>
<dbReference type="EMBL" id="LRXL01000045">
    <property type="protein sequence ID" value="OAB78242.1"/>
    <property type="molecule type" value="Genomic_DNA"/>
</dbReference>
<reference evidence="2 3" key="1">
    <citation type="submission" date="2016-02" db="EMBL/GenBank/DDBJ databases">
        <title>Ulvibacter sp. LPB0005, isolated from Thais luteostoma.</title>
        <authorList>
            <person name="Shin S.-K."/>
            <person name="Yi H."/>
        </authorList>
    </citation>
    <scope>NUCLEOTIDE SEQUENCE [LARGE SCALE GENOMIC DNA]</scope>
    <source>
        <strain evidence="2 3">LPB0005</strain>
    </source>
</reference>
<organism evidence="2 3">
    <name type="scientific">Cochleicola gelatinilyticus</name>
    <dbReference type="NCBI Taxonomy" id="1763537"/>
    <lineage>
        <taxon>Bacteria</taxon>
        <taxon>Pseudomonadati</taxon>
        <taxon>Bacteroidota</taxon>
        <taxon>Flavobacteriia</taxon>
        <taxon>Flavobacteriales</taxon>
        <taxon>Flavobacteriaceae</taxon>
        <taxon>Cochleicola</taxon>
    </lineage>
</organism>
<proteinExistence type="predicted"/>
<evidence type="ECO:0000313" key="2">
    <source>
        <dbReference type="EMBL" id="OAB78242.1"/>
    </source>
</evidence>
<sequence>MFGFFYTKTYNSTIFNRTTTVNVLLNMPFSPFVQFYKDCFLYIFLSGIVFMVVFGPYWGFLLFCFLGPGIGVMCFHIFKKNKWYTYYNLGIKKQMLLGSTYLINLFVSIPVFVIGSGVYYLFHGASVI</sequence>
<keyword evidence="1" id="KW-0812">Transmembrane</keyword>
<name>A0A167H5Q4_9FLAO</name>
<accession>A0A167H5Q4</accession>
<feature type="transmembrane region" description="Helical" evidence="1">
    <location>
        <begin position="35"/>
        <end position="54"/>
    </location>
</feature>
<dbReference type="AlphaFoldDB" id="A0A167H5Q4"/>